<proteinExistence type="predicted"/>
<evidence type="ECO:0000313" key="1">
    <source>
        <dbReference type="EMBL" id="MBX74339.1"/>
    </source>
</evidence>
<organism evidence="1">
    <name type="scientific">Rhizophora mucronata</name>
    <name type="common">Asiatic mangrove</name>
    <dbReference type="NCBI Taxonomy" id="61149"/>
    <lineage>
        <taxon>Eukaryota</taxon>
        <taxon>Viridiplantae</taxon>
        <taxon>Streptophyta</taxon>
        <taxon>Embryophyta</taxon>
        <taxon>Tracheophyta</taxon>
        <taxon>Spermatophyta</taxon>
        <taxon>Magnoliopsida</taxon>
        <taxon>eudicotyledons</taxon>
        <taxon>Gunneridae</taxon>
        <taxon>Pentapetalae</taxon>
        <taxon>rosids</taxon>
        <taxon>fabids</taxon>
        <taxon>Malpighiales</taxon>
        <taxon>Rhizophoraceae</taxon>
        <taxon>Rhizophora</taxon>
    </lineage>
</organism>
<sequence>MLLFFKLFSPSNDCTPFKLVENEEEVEI</sequence>
<accession>A0A2P2R4X3</accession>
<name>A0A2P2R4X3_RHIMU</name>
<dbReference type="EMBL" id="GGEC01093855">
    <property type="protein sequence ID" value="MBX74339.1"/>
    <property type="molecule type" value="Transcribed_RNA"/>
</dbReference>
<dbReference type="AlphaFoldDB" id="A0A2P2R4X3"/>
<reference evidence="1" key="1">
    <citation type="submission" date="2018-02" db="EMBL/GenBank/DDBJ databases">
        <title>Rhizophora mucronata_Transcriptome.</title>
        <authorList>
            <person name="Meera S.P."/>
            <person name="Sreeshan A."/>
            <person name="Augustine A."/>
        </authorList>
    </citation>
    <scope>NUCLEOTIDE SEQUENCE</scope>
    <source>
        <tissue evidence="1">Leaf</tissue>
    </source>
</reference>
<protein>
    <submittedName>
        <fullName evidence="1">Uncharacterized protein</fullName>
    </submittedName>
</protein>